<dbReference type="PANTHER" id="PTHR10231">
    <property type="entry name" value="NUCLEOTIDE-SUGAR TRANSMEMBRANE TRANSPORTER"/>
    <property type="match status" value="1"/>
</dbReference>
<feature type="transmembrane region" description="Helical" evidence="5">
    <location>
        <begin position="206"/>
        <end position="224"/>
    </location>
</feature>
<name>A0A7S3JRE3_9STRA</name>
<keyword evidence="4 5" id="KW-0472">Membrane</keyword>
<dbReference type="SUPFAM" id="SSF103481">
    <property type="entry name" value="Multidrug resistance efflux transporter EmrE"/>
    <property type="match status" value="1"/>
</dbReference>
<feature type="transmembrane region" description="Helical" evidence="5">
    <location>
        <begin position="7"/>
        <end position="31"/>
    </location>
</feature>
<dbReference type="InterPro" id="IPR037185">
    <property type="entry name" value="EmrE-like"/>
</dbReference>
<protein>
    <recommendedName>
        <fullName evidence="7">UDP-galactose transporter</fullName>
    </recommendedName>
</protein>
<evidence type="ECO:0000256" key="2">
    <source>
        <dbReference type="ARBA" id="ARBA00022692"/>
    </source>
</evidence>
<gene>
    <name evidence="6" type="ORF">ALAG00032_LOCUS3181</name>
</gene>
<evidence type="ECO:0000256" key="5">
    <source>
        <dbReference type="SAM" id="Phobius"/>
    </source>
</evidence>
<dbReference type="GO" id="GO:0015165">
    <property type="term" value="F:pyrimidine nucleotide-sugar transmembrane transporter activity"/>
    <property type="evidence" value="ECO:0007669"/>
    <property type="project" value="InterPro"/>
</dbReference>
<comment type="subcellular location">
    <subcellularLocation>
        <location evidence="1">Membrane</location>
        <topology evidence="1">Multi-pass membrane protein</topology>
    </subcellularLocation>
</comment>
<feature type="transmembrane region" description="Helical" evidence="5">
    <location>
        <begin position="138"/>
        <end position="158"/>
    </location>
</feature>
<proteinExistence type="predicted"/>
<accession>A0A7S3JRE3</accession>
<dbReference type="AlphaFoldDB" id="A0A7S3JRE3"/>
<dbReference type="InterPro" id="IPR007271">
    <property type="entry name" value="Nuc_sug_transpt"/>
</dbReference>
<feature type="transmembrane region" description="Helical" evidence="5">
    <location>
        <begin position="178"/>
        <end position="199"/>
    </location>
</feature>
<dbReference type="Pfam" id="PF04142">
    <property type="entry name" value="Nuc_sug_transp"/>
    <property type="match status" value="1"/>
</dbReference>
<feature type="transmembrane region" description="Helical" evidence="5">
    <location>
        <begin position="273"/>
        <end position="291"/>
    </location>
</feature>
<feature type="transmembrane region" description="Helical" evidence="5">
    <location>
        <begin position="80"/>
        <end position="96"/>
    </location>
</feature>
<dbReference type="GO" id="GO:0000139">
    <property type="term" value="C:Golgi membrane"/>
    <property type="evidence" value="ECO:0007669"/>
    <property type="project" value="InterPro"/>
</dbReference>
<organism evidence="6">
    <name type="scientific">Aureoumbra lagunensis</name>
    <dbReference type="NCBI Taxonomy" id="44058"/>
    <lineage>
        <taxon>Eukaryota</taxon>
        <taxon>Sar</taxon>
        <taxon>Stramenopiles</taxon>
        <taxon>Ochrophyta</taxon>
        <taxon>Pelagophyceae</taxon>
        <taxon>Pelagomonadales</taxon>
        <taxon>Aureoumbra</taxon>
    </lineage>
</organism>
<feature type="transmembrane region" description="Helical" evidence="5">
    <location>
        <begin position="108"/>
        <end position="126"/>
    </location>
</feature>
<keyword evidence="3 5" id="KW-1133">Transmembrane helix</keyword>
<keyword evidence="2 5" id="KW-0812">Transmembrane</keyword>
<evidence type="ECO:0000256" key="4">
    <source>
        <dbReference type="ARBA" id="ARBA00023136"/>
    </source>
</evidence>
<dbReference type="EMBL" id="HBIJ01004514">
    <property type="protein sequence ID" value="CAE0362440.1"/>
    <property type="molecule type" value="Transcribed_RNA"/>
</dbReference>
<sequence>MQSNGGLLFKIILILVCATLIASVGLLMRAAEDKEQSFDPTEATLYSETIKLTIAIIWTWSARPKLRPEQYELSIGAKGWLYFCPGSIGFVIVNNARFELVRLVNPGLLQVLWNLKVVVIGILYALPPFRKRLKPRQWLGAFLLVLGTTSAEISQSAYYNTHRNNDSIQDATGGTSGILLVAFLLVLTSVSAIATEYAYKNTNLPLCIQNIIMYQLGVSLNFFFRLMKCFLGYTACTAHQGFSFWTWSVVIFQALSGYTVGAIIKHIDCVAQVVADVLAVILSSWISFVFFDLRFSFAYSASLLLSLFALAVYYLPNSTIDSFTAHQSSSPALQQPAFLDKHTKHHDSTNSLLHDTDDREEESVHISQNTHVDNKATFSSFFSYFYHRAP</sequence>
<evidence type="ECO:0008006" key="7">
    <source>
        <dbReference type="Google" id="ProtNLM"/>
    </source>
</evidence>
<evidence type="ECO:0000256" key="1">
    <source>
        <dbReference type="ARBA" id="ARBA00004141"/>
    </source>
</evidence>
<evidence type="ECO:0000256" key="3">
    <source>
        <dbReference type="ARBA" id="ARBA00022989"/>
    </source>
</evidence>
<evidence type="ECO:0000313" key="6">
    <source>
        <dbReference type="EMBL" id="CAE0362440.1"/>
    </source>
</evidence>
<reference evidence="6" key="1">
    <citation type="submission" date="2021-01" db="EMBL/GenBank/DDBJ databases">
        <authorList>
            <person name="Corre E."/>
            <person name="Pelletier E."/>
            <person name="Niang G."/>
            <person name="Scheremetjew M."/>
            <person name="Finn R."/>
            <person name="Kale V."/>
            <person name="Holt S."/>
            <person name="Cochrane G."/>
            <person name="Meng A."/>
            <person name="Brown T."/>
            <person name="Cohen L."/>
        </authorList>
    </citation>
    <scope>NUCLEOTIDE SEQUENCE</scope>
    <source>
        <strain evidence="6">CCMP1510</strain>
    </source>
</reference>
<feature type="transmembrane region" description="Helical" evidence="5">
    <location>
        <begin position="297"/>
        <end position="315"/>
    </location>
</feature>
<feature type="transmembrane region" description="Helical" evidence="5">
    <location>
        <begin position="244"/>
        <end position="264"/>
    </location>
</feature>